<accession>A0ABV5AZI1</accession>
<dbReference type="RefSeq" id="WP_375357896.1">
    <property type="nucleotide sequence ID" value="NZ_JBHHMI010000035.1"/>
</dbReference>
<evidence type="ECO:0000313" key="4">
    <source>
        <dbReference type="Proteomes" id="UP001580346"/>
    </source>
</evidence>
<dbReference type="Pfam" id="PF07833">
    <property type="entry name" value="Cu_amine_oxidN1"/>
    <property type="match status" value="1"/>
</dbReference>
<gene>
    <name evidence="3" type="ORF">ACE41H_22965</name>
</gene>
<dbReference type="Gene3D" id="3.30.457.10">
    <property type="entry name" value="Copper amine oxidase-like, N-terminal domain"/>
    <property type="match status" value="1"/>
</dbReference>
<organism evidence="3 4">
    <name type="scientific">Paenibacillus enshidis</name>
    <dbReference type="NCBI Taxonomy" id="1458439"/>
    <lineage>
        <taxon>Bacteria</taxon>
        <taxon>Bacillati</taxon>
        <taxon>Bacillota</taxon>
        <taxon>Bacilli</taxon>
        <taxon>Bacillales</taxon>
        <taxon>Paenibacillaceae</taxon>
        <taxon>Paenibacillus</taxon>
    </lineage>
</organism>
<feature type="signal peptide" evidence="1">
    <location>
        <begin position="1"/>
        <end position="26"/>
    </location>
</feature>
<dbReference type="InterPro" id="IPR036582">
    <property type="entry name" value="Mao_N_sf"/>
</dbReference>
<name>A0ABV5AZI1_9BACL</name>
<evidence type="ECO:0000256" key="1">
    <source>
        <dbReference type="SAM" id="SignalP"/>
    </source>
</evidence>
<comment type="caution">
    <text evidence="3">The sequence shown here is derived from an EMBL/GenBank/DDBJ whole genome shotgun (WGS) entry which is preliminary data.</text>
</comment>
<dbReference type="SUPFAM" id="SSF55383">
    <property type="entry name" value="Copper amine oxidase, domain N"/>
    <property type="match status" value="1"/>
</dbReference>
<dbReference type="Proteomes" id="UP001580346">
    <property type="component" value="Unassembled WGS sequence"/>
</dbReference>
<dbReference type="EMBL" id="JBHHMI010000035">
    <property type="protein sequence ID" value="MFB5269626.1"/>
    <property type="molecule type" value="Genomic_DNA"/>
</dbReference>
<keyword evidence="1" id="KW-0732">Signal</keyword>
<evidence type="ECO:0000259" key="2">
    <source>
        <dbReference type="Pfam" id="PF07833"/>
    </source>
</evidence>
<sequence>MKQFRFLFSVLLGSLLLISFSQSSFAASKVQLIIDSQTIKTDSPPETLNGYTMVSLSSLKPLGLNLQWDPKTKTVIAISTKSKEKLTLSVGKKTATMGNQTVTLQSPPVLRNNRVLVPLRFISEAFDSQVFWNKDENSVVIRSSDKIADYKTLYESKDLVQARKIAVDLPTSDTNTLTETGEAVTYAYHFPEGEALRYYFYQGSLVSYYEIKNDVKHLVWEAVLSEDGSYVKENGKRPTKDKAQVYFAKHRIDDGVDYGRLGDSQPLVGEVKGGPLSGIIMAIPNEVRKDK</sequence>
<dbReference type="InterPro" id="IPR012854">
    <property type="entry name" value="Cu_amine_oxidase-like_N"/>
</dbReference>
<protein>
    <submittedName>
        <fullName evidence="3">Copper amine oxidase N-terminal domain-containing protein</fullName>
    </submittedName>
</protein>
<keyword evidence="4" id="KW-1185">Reference proteome</keyword>
<feature type="chain" id="PRO_5045651238" evidence="1">
    <location>
        <begin position="27"/>
        <end position="291"/>
    </location>
</feature>
<reference evidence="3 4" key="1">
    <citation type="submission" date="2024-09" db="EMBL/GenBank/DDBJ databases">
        <title>Paenibacillus zeirhizospherea sp. nov., isolated from surface of the maize (Zea mays) roots in a horticulture field, Hungary.</title>
        <authorList>
            <person name="Marton D."/>
            <person name="Farkas M."/>
            <person name="Bedics A."/>
            <person name="Toth E."/>
            <person name="Tancsics A."/>
            <person name="Boka K."/>
            <person name="Maroti G."/>
            <person name="Kriszt B."/>
            <person name="Cserhati M."/>
        </authorList>
    </citation>
    <scope>NUCLEOTIDE SEQUENCE [LARGE SCALE GENOMIC DNA]</scope>
    <source>
        <strain evidence="3 4">KCTC 33519</strain>
    </source>
</reference>
<evidence type="ECO:0000313" key="3">
    <source>
        <dbReference type="EMBL" id="MFB5269626.1"/>
    </source>
</evidence>
<feature type="domain" description="Copper amine oxidase-like N-terminal" evidence="2">
    <location>
        <begin position="34"/>
        <end position="141"/>
    </location>
</feature>
<proteinExistence type="predicted"/>